<name>A0A1I4LT79_9ACTN</name>
<keyword evidence="3" id="KW-1185">Reference proteome</keyword>
<dbReference type="STRING" id="504800.SAMN04488085_12415"/>
<dbReference type="OrthoDB" id="5192001at2"/>
<evidence type="ECO:0000313" key="3">
    <source>
        <dbReference type="Proteomes" id="UP000199152"/>
    </source>
</evidence>
<dbReference type="Proteomes" id="UP000199152">
    <property type="component" value="Unassembled WGS sequence"/>
</dbReference>
<dbReference type="PROSITE" id="PS51257">
    <property type="entry name" value="PROKAR_LIPOPROTEIN"/>
    <property type="match status" value="1"/>
</dbReference>
<dbReference type="InParanoid" id="A0A1I4LT79"/>
<accession>A0A1I4LT79</accession>
<gene>
    <name evidence="2" type="ORF">SAMN04488085_12415</name>
</gene>
<evidence type="ECO:0000256" key="1">
    <source>
        <dbReference type="SAM" id="MobiDB-lite"/>
    </source>
</evidence>
<proteinExistence type="predicted"/>
<evidence type="ECO:0008006" key="4">
    <source>
        <dbReference type="Google" id="ProtNLM"/>
    </source>
</evidence>
<dbReference type="EMBL" id="FOSW01000024">
    <property type="protein sequence ID" value="SFL94204.1"/>
    <property type="molecule type" value="Genomic_DNA"/>
</dbReference>
<feature type="region of interest" description="Disordered" evidence="1">
    <location>
        <begin position="26"/>
        <end position="54"/>
    </location>
</feature>
<feature type="compositionally biased region" description="Low complexity" evidence="1">
    <location>
        <begin position="34"/>
        <end position="54"/>
    </location>
</feature>
<dbReference type="RefSeq" id="WP_091330035.1">
    <property type="nucleotide sequence ID" value="NZ_FOSW01000024.1"/>
</dbReference>
<reference evidence="2 3" key="1">
    <citation type="submission" date="2016-10" db="EMBL/GenBank/DDBJ databases">
        <authorList>
            <person name="de Groot N.N."/>
        </authorList>
    </citation>
    <scope>NUCLEOTIDE SEQUENCE [LARGE SCALE GENOMIC DNA]</scope>
    <source>
        <strain evidence="2 3">DSM 45317</strain>
    </source>
</reference>
<sequence>MESSRSRLLPALAALLVLVGCGGDPGAEAPRTEPAPAQAEQSAAESADPAATGTPAEAALAVALRAADLPPGWTVQANPVPNGDLSRNPSLQGLCGVTFSSESHRTAKFPSVGLNPAGDPAVVSEAIAYDSATAGALALTELRDAFRSCPAQDRSFLPPPAIDGLAENVVVVRYQLAGGITQDVVAQGRGAVVSVLIAEDPAAGAMAARSIATRMAALPAPAIGL</sequence>
<protein>
    <recommendedName>
        <fullName evidence="4">PknH-like extracellular domain-containing protein</fullName>
    </recommendedName>
</protein>
<evidence type="ECO:0000313" key="2">
    <source>
        <dbReference type="EMBL" id="SFL94204.1"/>
    </source>
</evidence>
<organism evidence="2 3">
    <name type="scientific">Geodermatophilus ruber</name>
    <dbReference type="NCBI Taxonomy" id="504800"/>
    <lineage>
        <taxon>Bacteria</taxon>
        <taxon>Bacillati</taxon>
        <taxon>Actinomycetota</taxon>
        <taxon>Actinomycetes</taxon>
        <taxon>Geodermatophilales</taxon>
        <taxon>Geodermatophilaceae</taxon>
        <taxon>Geodermatophilus</taxon>
    </lineage>
</organism>
<dbReference type="AlphaFoldDB" id="A0A1I4LT79"/>